<accession>A0A7C3PG71</accession>
<dbReference type="NCBIfam" id="NF037954">
    <property type="entry name" value="het_cyst_PatD"/>
    <property type="match status" value="1"/>
</dbReference>
<dbReference type="InterPro" id="IPR047810">
    <property type="entry name" value="PatD-like"/>
</dbReference>
<reference evidence="1" key="1">
    <citation type="journal article" date="2020" name="mSystems">
        <title>Genome- and Community-Level Interaction Insights into Carbon Utilization and Element Cycling Functions of Hydrothermarchaeota in Hydrothermal Sediment.</title>
        <authorList>
            <person name="Zhou Z."/>
            <person name="Liu Y."/>
            <person name="Xu W."/>
            <person name="Pan J."/>
            <person name="Luo Z.H."/>
            <person name="Li M."/>
        </authorList>
    </citation>
    <scope>NUCLEOTIDE SEQUENCE [LARGE SCALE GENOMIC DNA]</scope>
    <source>
        <strain evidence="1">SpSt-418</strain>
    </source>
</reference>
<name>A0A7C3PG71_9CYAN</name>
<comment type="caution">
    <text evidence="1">The sequence shown here is derived from an EMBL/GenBank/DDBJ whole genome shotgun (WGS) entry which is preliminary data.</text>
</comment>
<proteinExistence type="predicted"/>
<organism evidence="1">
    <name type="scientific">Oscillatoriales cyanobacterium SpSt-418</name>
    <dbReference type="NCBI Taxonomy" id="2282169"/>
    <lineage>
        <taxon>Bacteria</taxon>
        <taxon>Bacillati</taxon>
        <taxon>Cyanobacteriota</taxon>
        <taxon>Cyanophyceae</taxon>
        <taxon>Oscillatoriophycideae</taxon>
        <taxon>Oscillatoriales</taxon>
    </lineage>
</organism>
<gene>
    <name evidence="1" type="ORF">ENR64_22230</name>
</gene>
<protein>
    <recommendedName>
        <fullName evidence="2">Heterocyst frequency control protein PatD</fullName>
    </recommendedName>
</protein>
<evidence type="ECO:0000313" key="1">
    <source>
        <dbReference type="EMBL" id="HFN00413.1"/>
    </source>
</evidence>
<dbReference type="EMBL" id="DSRU01000321">
    <property type="protein sequence ID" value="HFN00413.1"/>
    <property type="molecule type" value="Genomic_DNA"/>
</dbReference>
<dbReference type="AlphaFoldDB" id="A0A7C3PG71"/>
<sequence>MTAPPYLEQVRVLQQALDEPIWEQALIEPTQLKQQIQTVKELYTQYQWLSQPDVVEENLAQRFRSIVVEIDKQLRLLEIDGLFLQNARQAATQTQRRDQIRDRLVLLNRYCEALLQL</sequence>
<evidence type="ECO:0008006" key="2">
    <source>
        <dbReference type="Google" id="ProtNLM"/>
    </source>
</evidence>